<keyword evidence="2" id="KW-1185">Reference proteome</keyword>
<organism evidence="1 2">
    <name type="scientific">Platysternon megacephalum</name>
    <name type="common">big-headed turtle</name>
    <dbReference type="NCBI Taxonomy" id="55544"/>
    <lineage>
        <taxon>Eukaryota</taxon>
        <taxon>Metazoa</taxon>
        <taxon>Chordata</taxon>
        <taxon>Craniata</taxon>
        <taxon>Vertebrata</taxon>
        <taxon>Euteleostomi</taxon>
        <taxon>Archelosauria</taxon>
        <taxon>Testudinata</taxon>
        <taxon>Testudines</taxon>
        <taxon>Cryptodira</taxon>
        <taxon>Durocryptodira</taxon>
        <taxon>Testudinoidea</taxon>
        <taxon>Platysternidae</taxon>
        <taxon>Platysternon</taxon>
    </lineage>
</organism>
<dbReference type="Gene3D" id="2.30.42.10">
    <property type="match status" value="1"/>
</dbReference>
<accession>A0A4D9DQV7</accession>
<comment type="caution">
    <text evidence="1">The sequence shown here is derived from an EMBL/GenBank/DDBJ whole genome shotgun (WGS) entry which is preliminary data.</text>
</comment>
<dbReference type="InterPro" id="IPR036034">
    <property type="entry name" value="PDZ_sf"/>
</dbReference>
<evidence type="ECO:0000313" key="1">
    <source>
        <dbReference type="EMBL" id="TFJ97283.1"/>
    </source>
</evidence>
<dbReference type="EMBL" id="QXTE01000512">
    <property type="protein sequence ID" value="TFJ97283.1"/>
    <property type="molecule type" value="Genomic_DNA"/>
</dbReference>
<reference evidence="1 2" key="1">
    <citation type="submission" date="2019-04" db="EMBL/GenBank/DDBJ databases">
        <title>Draft genome of the big-headed turtle Platysternon megacephalum.</title>
        <authorList>
            <person name="Gong S."/>
        </authorList>
    </citation>
    <scope>NUCLEOTIDE SEQUENCE [LARGE SCALE GENOMIC DNA]</scope>
    <source>
        <strain evidence="1">DO16091913</strain>
        <tissue evidence="1">Muscle</tissue>
    </source>
</reference>
<gene>
    <name evidence="1" type="ORF">DR999_PMT20893</name>
</gene>
<sequence length="125" mass="13748">MENVEFRGGPERFPDKDPRLNAVFVDPGQIMMMMVEQRGGDGYKLVEVLLTGGAPWGFTLKGGREHGEPLIITKVNHISIVVTRPKQWAGIMNDSHGNTILVSTLAENGRSLFNKLLISSSDLEA</sequence>
<dbReference type="STRING" id="55544.A0A4D9DQV7"/>
<dbReference type="Proteomes" id="UP000297703">
    <property type="component" value="Unassembled WGS sequence"/>
</dbReference>
<name>A0A4D9DQV7_9SAUR</name>
<protein>
    <submittedName>
        <fullName evidence="1">Dehydrogenase/reductase SDR family member 7C</fullName>
    </submittedName>
</protein>
<evidence type="ECO:0000313" key="2">
    <source>
        <dbReference type="Proteomes" id="UP000297703"/>
    </source>
</evidence>
<proteinExistence type="predicted"/>
<dbReference type="OrthoDB" id="10063560at2759"/>
<dbReference type="AlphaFoldDB" id="A0A4D9DQV7"/>
<reference evidence="1 2" key="2">
    <citation type="submission" date="2019-04" db="EMBL/GenBank/DDBJ databases">
        <title>The genome sequence of big-headed turtle.</title>
        <authorList>
            <person name="Gong S."/>
        </authorList>
    </citation>
    <scope>NUCLEOTIDE SEQUENCE [LARGE SCALE GENOMIC DNA]</scope>
    <source>
        <strain evidence="1">DO16091913</strain>
        <tissue evidence="1">Muscle</tissue>
    </source>
</reference>